<proteinExistence type="predicted"/>
<dbReference type="SUPFAM" id="SSF55729">
    <property type="entry name" value="Acyl-CoA N-acyltransferases (Nat)"/>
    <property type="match status" value="1"/>
</dbReference>
<dbReference type="GO" id="GO:0016747">
    <property type="term" value="F:acyltransferase activity, transferring groups other than amino-acyl groups"/>
    <property type="evidence" value="ECO:0007669"/>
    <property type="project" value="InterPro"/>
</dbReference>
<dbReference type="InterPro" id="IPR013653">
    <property type="entry name" value="GCN5-like_dom"/>
</dbReference>
<dbReference type="EMBL" id="CP020906">
    <property type="protein sequence ID" value="ARQ10200.1"/>
    <property type="molecule type" value="Genomic_DNA"/>
</dbReference>
<dbReference type="Pfam" id="PF08445">
    <property type="entry name" value="FR47"/>
    <property type="match status" value="1"/>
</dbReference>
<feature type="domain" description="N-acetyltransferase" evidence="1">
    <location>
        <begin position="103"/>
        <end position="231"/>
    </location>
</feature>
<accession>A0AAN1BFF5</accession>
<protein>
    <submittedName>
        <fullName evidence="2">GCN5-related N-acetyltransferase protein</fullName>
    </submittedName>
</protein>
<reference evidence="2 3" key="1">
    <citation type="submission" date="2017-04" db="EMBL/GenBank/DDBJ databases">
        <title>Complete genome sequences of Rhizobium genomic linages associated to common bean (phaseolus vulgaris).</title>
        <authorList>
            <person name="Santamaria R.I."/>
            <person name="Bustos P."/>
            <person name="Perez-Carrascal O."/>
            <person name="Martinez-Flores I."/>
            <person name="Juarez S."/>
            <person name="Lozano L."/>
            <person name="Miranda F."/>
            <person name="Vinuesa P."/>
            <person name="Martinez-Romero E."/>
            <person name="Cevallos M.A."/>
            <person name="Romero D."/>
            <person name="Davila G."/>
            <person name="Gonzalez V."/>
        </authorList>
    </citation>
    <scope>NUCLEOTIDE SEQUENCE [LARGE SCALE GENOMIC DNA]</scope>
    <source>
        <strain evidence="2 3">NXC12</strain>
    </source>
</reference>
<dbReference type="AlphaFoldDB" id="A0AAN1BFF5"/>
<organism evidence="2 3">
    <name type="scientific">Rhizobium etli</name>
    <dbReference type="NCBI Taxonomy" id="29449"/>
    <lineage>
        <taxon>Bacteria</taxon>
        <taxon>Pseudomonadati</taxon>
        <taxon>Pseudomonadota</taxon>
        <taxon>Alphaproteobacteria</taxon>
        <taxon>Hyphomicrobiales</taxon>
        <taxon>Rhizobiaceae</taxon>
        <taxon>Rhizobium/Agrobacterium group</taxon>
        <taxon>Rhizobium</taxon>
    </lineage>
</organism>
<evidence type="ECO:0000313" key="2">
    <source>
        <dbReference type="EMBL" id="ARQ10200.1"/>
    </source>
</evidence>
<sequence>MRRNVNEPCARPADLERSADCACRFRRRRTARTALSAVHRPLRGLRRRYAGSLGALEKLPSGEERMFLVEAGQIAIPPSLVVLMEARVTQMVAERPHEKISDSRIQPLTEADAADMLDLATLTKPGPFTLRAQSLGCFWGIRQEGRLVAMAGQRMRQIGFIELSGLCTHPDFQGRGLGSLLFRFVAGEIASGGDTAYLHAYAANTSAISLYAAHGFVVRSEMNMCVVKRPT</sequence>
<dbReference type="InterPro" id="IPR016181">
    <property type="entry name" value="Acyl_CoA_acyltransferase"/>
</dbReference>
<dbReference type="PROSITE" id="PS51186">
    <property type="entry name" value="GNAT"/>
    <property type="match status" value="1"/>
</dbReference>
<dbReference type="InterPro" id="IPR000182">
    <property type="entry name" value="GNAT_dom"/>
</dbReference>
<evidence type="ECO:0000259" key="1">
    <source>
        <dbReference type="PROSITE" id="PS51186"/>
    </source>
</evidence>
<evidence type="ECO:0000313" key="3">
    <source>
        <dbReference type="Proteomes" id="UP000194159"/>
    </source>
</evidence>
<dbReference type="Gene3D" id="3.40.630.30">
    <property type="match status" value="1"/>
</dbReference>
<gene>
    <name evidence="2" type="ORF">NXC12_CH02175</name>
</gene>
<dbReference type="Proteomes" id="UP000194159">
    <property type="component" value="Chromosome"/>
</dbReference>
<dbReference type="CDD" id="cd04301">
    <property type="entry name" value="NAT_SF"/>
    <property type="match status" value="1"/>
</dbReference>
<name>A0AAN1BFF5_RHIET</name>